<evidence type="ECO:0008006" key="4">
    <source>
        <dbReference type="Google" id="ProtNLM"/>
    </source>
</evidence>
<proteinExistence type="predicted"/>
<dbReference type="InterPro" id="IPR056927">
    <property type="entry name" value="Phage_TAC"/>
</dbReference>
<dbReference type="EMBL" id="KM101117">
    <property type="protein sequence ID" value="AIK68802.1"/>
    <property type="molecule type" value="Genomic_DNA"/>
</dbReference>
<sequence>MTTFAPDGSVLDDDGEDTPTTDEVFHAPVKHEDKAPAIDTTTELAVVEEVKDVAEVDHRWMHDYLEFEGDRLEVRLPTEQALSAFSISVSKYMPAEVQNDMVGLFIAKHMSPASYTHVMARMMDPDDPTYTSKTVGELMGAISRASMAARKAAQETGEESE</sequence>
<feature type="region of interest" description="Disordered" evidence="1">
    <location>
        <begin position="1"/>
        <end position="22"/>
    </location>
</feature>
<evidence type="ECO:0000313" key="3">
    <source>
        <dbReference type="Proteomes" id="UP000230449"/>
    </source>
</evidence>
<name>A0A076YP51_9CAUD</name>
<feature type="compositionally biased region" description="Acidic residues" evidence="1">
    <location>
        <begin position="10"/>
        <end position="20"/>
    </location>
</feature>
<dbReference type="Pfam" id="PF23781">
    <property type="entry name" value="Phage_TAC_16"/>
    <property type="match status" value="1"/>
</dbReference>
<organism evidence="2 3">
    <name type="scientific">Mycobacterium phage LizLemon</name>
    <dbReference type="NCBI Taxonomy" id="1527533"/>
    <lineage>
        <taxon>Viruses</taxon>
        <taxon>Duplodnaviria</taxon>
        <taxon>Heunggongvirae</taxon>
        <taxon>Uroviricota</taxon>
        <taxon>Caudoviricetes</taxon>
        <taxon>Bclasvirinae</taxon>
        <taxon>Rosebushvirus</taxon>
        <taxon>Rosebushvirus rosebush</taxon>
    </lineage>
</organism>
<evidence type="ECO:0000313" key="2">
    <source>
        <dbReference type="EMBL" id="AIK68802.1"/>
    </source>
</evidence>
<protein>
    <recommendedName>
        <fullName evidence="4">Tail assembly chaperone</fullName>
    </recommendedName>
</protein>
<reference evidence="2 3" key="1">
    <citation type="submission" date="2014-06" db="EMBL/GenBank/DDBJ databases">
        <authorList>
            <person name="Pfaffle P.K."/>
            <person name="Tobiason D.M."/>
            <person name="Arnold K."/>
            <person name="Ash A."/>
            <person name="Austin Q."/>
            <person name="Brahm K."/>
            <person name="Carberry B."/>
            <person name="Grant J."/>
            <person name="Leckie K."/>
            <person name="Meder A."/>
            <person name="Newsom A."/>
            <person name="Reinecke M."/>
            <person name="Rognrud K."/>
            <person name="Serrano M.G."/>
            <person name="Buck G."/>
            <person name="Lee V."/>
            <person name="Wang Y."/>
            <person name="Carvalho R."/>
            <person name="Voegtly L."/>
            <person name="Shi R."/>
            <person name="Duckworth R."/>
            <person name="Johnson A."/>
            <person name="Loviza R."/>
            <person name="Walstead R."/>
            <person name="Shah Z."/>
            <person name="Kiflezghi M."/>
            <person name="Wade K."/>
            <person name="Anders K.R."/>
            <person name="Braun M.A."/>
            <person name="Delesalle V.A."/>
            <person name="Hughes L.E."/>
            <person name="Ware V.C."/>
            <person name="Bradley K.W."/>
            <person name="Barker L.P."/>
            <person name="Asai D.J."/>
            <person name="Bowman C.A."/>
            <person name="Russell D.A."/>
            <person name="Pope W.H."/>
            <person name="Jacobs-Sera D."/>
            <person name="Hendrix R.W."/>
            <person name="Hatfull G.F."/>
        </authorList>
    </citation>
    <scope>NUCLEOTIDE SEQUENCE [LARGE SCALE GENOMIC DNA]</scope>
</reference>
<gene>
    <name evidence="2" type="ORF">PBI_LIZLEMON_28</name>
</gene>
<dbReference type="Proteomes" id="UP000230449">
    <property type="component" value="Segment"/>
</dbReference>
<accession>A0A076YP51</accession>
<evidence type="ECO:0000256" key="1">
    <source>
        <dbReference type="SAM" id="MobiDB-lite"/>
    </source>
</evidence>